<feature type="domain" description="Aminotransferase class V" evidence="9">
    <location>
        <begin position="23"/>
        <end position="392"/>
    </location>
</feature>
<dbReference type="InterPro" id="IPR010970">
    <property type="entry name" value="Cys_dSase_SufS"/>
</dbReference>
<accession>A0A916JQL9</accession>
<dbReference type="CDD" id="cd06453">
    <property type="entry name" value="SufS_like"/>
    <property type="match status" value="1"/>
</dbReference>
<dbReference type="Proteomes" id="UP000683507">
    <property type="component" value="Chromosome"/>
</dbReference>
<dbReference type="EMBL" id="OU015584">
    <property type="protein sequence ID" value="CAG5087177.1"/>
    <property type="molecule type" value="Genomic_DNA"/>
</dbReference>
<comment type="cofactor">
    <cofactor evidence="1 7">
        <name>pyridoxal 5'-phosphate</name>
        <dbReference type="ChEBI" id="CHEBI:597326"/>
    </cofactor>
</comment>
<evidence type="ECO:0000259" key="9">
    <source>
        <dbReference type="Pfam" id="PF00266"/>
    </source>
</evidence>
<comment type="function">
    <text evidence="2 8">Catalyzes the removal of elemental sulfur and selenium atoms from L-cysteine, L-cystine, L-selenocysteine, and L-selenocystine to produce L-alanine.</text>
</comment>
<dbReference type="Gene3D" id="3.40.640.10">
    <property type="entry name" value="Type I PLP-dependent aspartate aminotransferase-like (Major domain)"/>
    <property type="match status" value="1"/>
</dbReference>
<evidence type="ECO:0000256" key="6">
    <source>
        <dbReference type="ARBA" id="ARBA00050776"/>
    </source>
</evidence>
<dbReference type="InterPro" id="IPR020578">
    <property type="entry name" value="Aminotrans_V_PyrdxlP_BS"/>
</dbReference>
<organism evidence="10 11">
    <name type="scientific">Parvicella tangerina</name>
    <dbReference type="NCBI Taxonomy" id="2829795"/>
    <lineage>
        <taxon>Bacteria</taxon>
        <taxon>Pseudomonadati</taxon>
        <taxon>Bacteroidota</taxon>
        <taxon>Flavobacteriia</taxon>
        <taxon>Flavobacteriales</taxon>
        <taxon>Parvicellaceae</taxon>
        <taxon>Parvicella</taxon>
    </lineage>
</organism>
<dbReference type="InterPro" id="IPR015421">
    <property type="entry name" value="PyrdxlP-dep_Trfase_major"/>
</dbReference>
<proteinExistence type="inferred from homology"/>
<dbReference type="KEGG" id="ptan:CRYO30217_03407"/>
<evidence type="ECO:0000313" key="11">
    <source>
        <dbReference type="Proteomes" id="UP000683507"/>
    </source>
</evidence>
<dbReference type="InterPro" id="IPR000192">
    <property type="entry name" value="Aminotrans_V_dom"/>
</dbReference>
<keyword evidence="4 8" id="KW-0808">Transferase</keyword>
<dbReference type="Pfam" id="PF00266">
    <property type="entry name" value="Aminotran_5"/>
    <property type="match status" value="1"/>
</dbReference>
<evidence type="ECO:0000256" key="4">
    <source>
        <dbReference type="ARBA" id="ARBA00022679"/>
    </source>
</evidence>
<name>A0A916JQL9_9FLAO</name>
<dbReference type="InterPro" id="IPR015422">
    <property type="entry name" value="PyrdxlP-dep_Trfase_small"/>
</dbReference>
<evidence type="ECO:0000256" key="5">
    <source>
        <dbReference type="ARBA" id="ARBA00022898"/>
    </source>
</evidence>
<dbReference type="PROSITE" id="PS00595">
    <property type="entry name" value="AA_TRANSFER_CLASS_5"/>
    <property type="match status" value="1"/>
</dbReference>
<dbReference type="PANTHER" id="PTHR43586">
    <property type="entry name" value="CYSTEINE DESULFURASE"/>
    <property type="match status" value="1"/>
</dbReference>
<dbReference type="InterPro" id="IPR016454">
    <property type="entry name" value="Cysteine_dSase"/>
</dbReference>
<dbReference type="InterPro" id="IPR015424">
    <property type="entry name" value="PyrdxlP-dep_Trfase"/>
</dbReference>
<dbReference type="SUPFAM" id="SSF53383">
    <property type="entry name" value="PLP-dependent transferases"/>
    <property type="match status" value="1"/>
</dbReference>
<evidence type="ECO:0000256" key="1">
    <source>
        <dbReference type="ARBA" id="ARBA00001933"/>
    </source>
</evidence>
<gene>
    <name evidence="10" type="primary">sufS_2</name>
    <name evidence="10" type="ORF">CRYO30217_03407</name>
</gene>
<dbReference type="EC" id="2.8.1.7" evidence="8"/>
<comment type="similarity">
    <text evidence="3 8">Belongs to the class-V pyridoxal-phosphate-dependent aminotransferase family. Csd subfamily.</text>
</comment>
<keyword evidence="11" id="KW-1185">Reference proteome</keyword>
<sequence>MNIEEIRKEFPILEQKVNGKPLVYLDNGATAQKPSIVIHTIDQYYKEYNSNIHRGVHHLSQLATTQYEESRSTIQKFINAKYSHEVIFTTGTTGGINLVANSFGKQFLNRGDEVLISAMEHHSNIVPWQMICEEKGAVLKVIPINEKGELIYEEFLRLLSEKTRILAVAHISNTLGTINPVKKMIKEAHKAGAKVLIDAAQSVPHCQVDVQDLDCDFLVFSAHKMFGPTGVGILYGKEEMLNAMPPYQGGGDMIKEVTFEKTTYNSLPHKFEAGTPNIAGGIATAEAILFMNQVGFDFIECQEKELLEYATEQLLKIEGLRIIGTAENKASVISFLVDNTHPFDVGTLLDQMGVAVRTGHHCTQPLMDFYGIPGTIRASFAFYNTKEEVDVFIAALKKAVMMLS</sequence>
<dbReference type="GO" id="GO:0006534">
    <property type="term" value="P:cysteine metabolic process"/>
    <property type="evidence" value="ECO:0007669"/>
    <property type="project" value="UniProtKB-UniRule"/>
</dbReference>
<evidence type="ECO:0000256" key="3">
    <source>
        <dbReference type="ARBA" id="ARBA00010447"/>
    </source>
</evidence>
<dbReference type="AlphaFoldDB" id="A0A916JQL9"/>
<reference evidence="10" key="1">
    <citation type="submission" date="2021-04" db="EMBL/GenBank/DDBJ databases">
        <authorList>
            <person name="Rodrigo-Torres L."/>
            <person name="Arahal R. D."/>
            <person name="Lucena T."/>
        </authorList>
    </citation>
    <scope>NUCLEOTIDE SEQUENCE</scope>
    <source>
        <strain evidence="10">AS29M-1</strain>
    </source>
</reference>
<dbReference type="PIRSF" id="PIRSF005572">
    <property type="entry name" value="NifS"/>
    <property type="match status" value="1"/>
</dbReference>
<dbReference type="NCBIfam" id="TIGR01979">
    <property type="entry name" value="sufS"/>
    <property type="match status" value="1"/>
</dbReference>
<dbReference type="Gene3D" id="3.90.1150.10">
    <property type="entry name" value="Aspartate Aminotransferase, domain 1"/>
    <property type="match status" value="1"/>
</dbReference>
<evidence type="ECO:0000313" key="10">
    <source>
        <dbReference type="EMBL" id="CAG5087177.1"/>
    </source>
</evidence>
<dbReference type="GO" id="GO:0030170">
    <property type="term" value="F:pyridoxal phosphate binding"/>
    <property type="evidence" value="ECO:0007669"/>
    <property type="project" value="UniProtKB-UniRule"/>
</dbReference>
<evidence type="ECO:0000256" key="7">
    <source>
        <dbReference type="RuleBase" id="RU004504"/>
    </source>
</evidence>
<comment type="catalytic activity">
    <reaction evidence="6 8">
        <text>(sulfur carrier)-H + L-cysteine = (sulfur carrier)-SH + L-alanine</text>
        <dbReference type="Rhea" id="RHEA:43892"/>
        <dbReference type="Rhea" id="RHEA-COMP:14737"/>
        <dbReference type="Rhea" id="RHEA-COMP:14739"/>
        <dbReference type="ChEBI" id="CHEBI:29917"/>
        <dbReference type="ChEBI" id="CHEBI:35235"/>
        <dbReference type="ChEBI" id="CHEBI:57972"/>
        <dbReference type="ChEBI" id="CHEBI:64428"/>
        <dbReference type="EC" id="2.8.1.7"/>
    </reaction>
</comment>
<dbReference type="PANTHER" id="PTHR43586:SF8">
    <property type="entry name" value="CYSTEINE DESULFURASE 1, CHLOROPLASTIC"/>
    <property type="match status" value="1"/>
</dbReference>
<keyword evidence="5 8" id="KW-0663">Pyridoxal phosphate</keyword>
<protein>
    <recommendedName>
        <fullName evidence="8">Cysteine desulfurase</fullName>
        <ecNumber evidence="8">2.8.1.7</ecNumber>
    </recommendedName>
</protein>
<evidence type="ECO:0000256" key="2">
    <source>
        <dbReference type="ARBA" id="ARBA00002824"/>
    </source>
</evidence>
<evidence type="ECO:0000256" key="8">
    <source>
        <dbReference type="RuleBase" id="RU004506"/>
    </source>
</evidence>
<dbReference type="GO" id="GO:0031071">
    <property type="term" value="F:cysteine desulfurase activity"/>
    <property type="evidence" value="ECO:0007669"/>
    <property type="project" value="UniProtKB-UniRule"/>
</dbReference>